<keyword evidence="3" id="KW-0808">Transferase</keyword>
<dbReference type="InterPro" id="IPR007345">
    <property type="entry name" value="Polysacch_pyruvyl_Trfase"/>
</dbReference>
<dbReference type="Proteomes" id="UP000602260">
    <property type="component" value="Unassembled WGS sequence"/>
</dbReference>
<dbReference type="RefSeq" id="WP_186879173.1">
    <property type="nucleotide sequence ID" value="NZ_JACOPN010000009.1"/>
</dbReference>
<dbReference type="Pfam" id="PF13439">
    <property type="entry name" value="Glyco_transf_4"/>
    <property type="match status" value="1"/>
</dbReference>
<evidence type="ECO:0000313" key="4">
    <source>
        <dbReference type="Proteomes" id="UP000602260"/>
    </source>
</evidence>
<dbReference type="PANTHER" id="PTHR36836:SF1">
    <property type="entry name" value="COLANIC ACID BIOSYNTHESIS PROTEIN WCAK"/>
    <property type="match status" value="1"/>
</dbReference>
<protein>
    <submittedName>
        <fullName evidence="3">Polysaccharide pyruvyl transferase CsaB</fullName>
    </submittedName>
</protein>
<dbReference type="AlphaFoldDB" id="A0A8J6J5N3"/>
<comment type="caution">
    <text evidence="3">The sequence shown here is derived from an EMBL/GenBank/DDBJ whole genome shotgun (WGS) entry which is preliminary data.</text>
</comment>
<dbReference type="Gene3D" id="3.40.50.2000">
    <property type="entry name" value="Glycogen Phosphorylase B"/>
    <property type="match status" value="2"/>
</dbReference>
<dbReference type="SUPFAM" id="SSF53756">
    <property type="entry name" value="UDP-Glycosyltransferase/glycogen phosphorylase"/>
    <property type="match status" value="2"/>
</dbReference>
<dbReference type="Pfam" id="PF13692">
    <property type="entry name" value="Glyco_trans_1_4"/>
    <property type="match status" value="1"/>
</dbReference>
<dbReference type="EMBL" id="JACOPN010000009">
    <property type="protein sequence ID" value="MBC5718056.1"/>
    <property type="molecule type" value="Genomic_DNA"/>
</dbReference>
<evidence type="ECO:0000259" key="2">
    <source>
        <dbReference type="Pfam" id="PF13439"/>
    </source>
</evidence>
<evidence type="ECO:0000313" key="3">
    <source>
        <dbReference type="EMBL" id="MBC5718056.1"/>
    </source>
</evidence>
<feature type="domain" description="Glycosyltransferase subfamily 4-like N-terminal" evidence="2">
    <location>
        <begin position="12"/>
        <end position="164"/>
    </location>
</feature>
<accession>A0A8J6J5N3</accession>
<reference evidence="3" key="1">
    <citation type="submission" date="2020-08" db="EMBL/GenBank/DDBJ databases">
        <title>Genome public.</title>
        <authorList>
            <person name="Liu C."/>
            <person name="Sun Q."/>
        </authorList>
    </citation>
    <scope>NUCLEOTIDE SEQUENCE</scope>
    <source>
        <strain evidence="3">BX5</strain>
    </source>
</reference>
<dbReference type="GO" id="GO:0016740">
    <property type="term" value="F:transferase activity"/>
    <property type="evidence" value="ECO:0007669"/>
    <property type="project" value="UniProtKB-KW"/>
</dbReference>
<dbReference type="InterPro" id="IPR019896">
    <property type="entry name" value="Polysacch_pyruvyl_Trfase_CsaB"/>
</dbReference>
<dbReference type="Pfam" id="PF04230">
    <property type="entry name" value="PS_pyruv_trans"/>
    <property type="match status" value="1"/>
</dbReference>
<name>A0A8J6J5N3_9FIRM</name>
<gene>
    <name evidence="3" type="primary">csaB</name>
    <name evidence="3" type="ORF">H8S55_12145</name>
</gene>
<organism evidence="3 4">
    <name type="scientific">Flintibacter faecis</name>
    <dbReference type="NCBI Taxonomy" id="2763047"/>
    <lineage>
        <taxon>Bacteria</taxon>
        <taxon>Bacillati</taxon>
        <taxon>Bacillota</taxon>
        <taxon>Clostridia</taxon>
        <taxon>Eubacteriales</taxon>
        <taxon>Flintibacter</taxon>
    </lineage>
</organism>
<sequence length="736" mass="80916">MKILMATMGLDIGGAETHIVELSKELKSRGHQVAVVSNGGVYVPEIEAAGIRHYAAPLNRRSVGSMLQAQRILRQIIAREKPDIVHAHARIPAFLCGRLQKSMGFAFVTSCHGVYQVSGALRLLSNWGERTLAVSEDIRDYLIRQYNVPQEHITLTINGIDTDKFSPALTGETVRREFDLGDGPVIAHVSRLDPETVYTARQLVELAPALCQDYPGLHILIVGGGGAFEPLNAQAEEVNRKLGRPCVILTGPRTDVNQLVAACGLFVGVSRAALEAMAACKPVVLSGAQGHTGLFGPELLEKAVDTNFCCRTDPVSTPELLRADILRALALSPDRARELGDYGRRVVQERYSVHRMADDCLAVYDQVRRPFHVVMSGYYGFSNAGDDAILEAIQQAIHEASDHICVTALSNDPELTRRQYGLEAIPRFRVWKVFSALRRCDALLSGGGSLLQDTTSTRSLLYYLTVIRCAHRLGKPVMLYANGIGPVRRPANRRRVKRVVEQATLITLRDHSSARELQDMGVTRTDLHVTADPVFHLSPAPETRGEELLAGAGVAPGTPFVAVSVRDWPDTGDFCRQLAQLCDHLHREYGLAVLFLLMQPSRDRATAQQVQSFMAEPSCLLDTPCTPRELMAVLGKAKLCLAMRLHTLIFAARMAVPSMGLVYDPKVDSYLKELDLPAAGRVDSFDAQEAIRRADALMADYPAVLSHLKDKSAAMARAAGENERLLLEMLEQHRMH</sequence>
<keyword evidence="4" id="KW-1185">Reference proteome</keyword>
<proteinExistence type="predicted"/>
<evidence type="ECO:0000259" key="1">
    <source>
        <dbReference type="Pfam" id="PF04230"/>
    </source>
</evidence>
<dbReference type="PANTHER" id="PTHR36836">
    <property type="entry name" value="COLANIC ACID BIOSYNTHESIS PROTEIN WCAK"/>
    <property type="match status" value="1"/>
</dbReference>
<feature type="domain" description="Polysaccharide pyruvyl transferase" evidence="1">
    <location>
        <begin position="383"/>
        <end position="665"/>
    </location>
</feature>
<dbReference type="InterPro" id="IPR028098">
    <property type="entry name" value="Glyco_trans_4-like_N"/>
</dbReference>
<dbReference type="NCBIfam" id="TIGR03609">
    <property type="entry name" value="S_layer_CsaB"/>
    <property type="match status" value="1"/>
</dbReference>